<reference evidence="1" key="1">
    <citation type="journal article" date="2014" name="Front. Microbiol.">
        <title>High frequency of phylogenetically diverse reductive dehalogenase-homologous genes in deep subseafloor sedimentary metagenomes.</title>
        <authorList>
            <person name="Kawai M."/>
            <person name="Futagami T."/>
            <person name="Toyoda A."/>
            <person name="Takaki Y."/>
            <person name="Nishi S."/>
            <person name="Hori S."/>
            <person name="Arai W."/>
            <person name="Tsubouchi T."/>
            <person name="Morono Y."/>
            <person name="Uchiyama I."/>
            <person name="Ito T."/>
            <person name="Fujiyama A."/>
            <person name="Inagaki F."/>
            <person name="Takami H."/>
        </authorList>
    </citation>
    <scope>NUCLEOTIDE SEQUENCE</scope>
    <source>
        <strain evidence="1">Expedition CK06-06</strain>
    </source>
</reference>
<dbReference type="EMBL" id="BARU01021677">
    <property type="protein sequence ID" value="GAH48522.1"/>
    <property type="molecule type" value="Genomic_DNA"/>
</dbReference>
<feature type="non-terminal residue" evidence="1">
    <location>
        <position position="282"/>
    </location>
</feature>
<feature type="non-terminal residue" evidence="1">
    <location>
        <position position="1"/>
    </location>
</feature>
<sequence>QTIVDPLLALNMVPSANASFLNLEKTRSEDIIIDCDKIEDINDILHQCPHAALGIKYISIKDFVNSIITQMHKKNYDVDRLKKINRELIKTIQTHLSNEITFDKILIRSMSDIENKHPQKSDIEHDFVNFRSFVPSLFFIMENQVNEGQITAIAIDSEKCNACKACMETKNKNMILSVDQNQSTLENLHLRKEIFDIIPITNSLKDCPDPLLDTLSNSIMSGGKNLHPGNSENLILHEFNASLCHYSNQVSHDIKTMISDKINALEDHIKLSLSKNLLDNSK</sequence>
<comment type="caution">
    <text evidence="1">The sequence shown here is derived from an EMBL/GenBank/DDBJ whole genome shotgun (WGS) entry which is preliminary data.</text>
</comment>
<name>X1FU59_9ZZZZ</name>
<accession>X1FU59</accession>
<organism evidence="1">
    <name type="scientific">marine sediment metagenome</name>
    <dbReference type="NCBI Taxonomy" id="412755"/>
    <lineage>
        <taxon>unclassified sequences</taxon>
        <taxon>metagenomes</taxon>
        <taxon>ecological metagenomes</taxon>
    </lineage>
</organism>
<evidence type="ECO:0000313" key="1">
    <source>
        <dbReference type="EMBL" id="GAH48522.1"/>
    </source>
</evidence>
<protein>
    <submittedName>
        <fullName evidence="1">Uncharacterized protein</fullName>
    </submittedName>
</protein>
<gene>
    <name evidence="1" type="ORF">S03H2_35439</name>
</gene>
<proteinExistence type="predicted"/>
<dbReference type="AlphaFoldDB" id="X1FU59"/>